<dbReference type="InterPro" id="IPR023346">
    <property type="entry name" value="Lysozyme-like_dom_sf"/>
</dbReference>
<dbReference type="Pfam" id="PF01464">
    <property type="entry name" value="SLT"/>
    <property type="match status" value="1"/>
</dbReference>
<reference evidence="2" key="1">
    <citation type="submission" date="2012-03" db="EMBL/GenBank/DDBJ databases">
        <authorList>
            <person name="Durkin A.S."/>
            <person name="McCorrison J."/>
            <person name="Torralba M."/>
            <person name="Gillis M."/>
            <person name="Methe B."/>
            <person name="Sutton G."/>
            <person name="Nelson K.E."/>
        </authorList>
    </citation>
    <scope>NUCLEOTIDE SEQUENCE [LARGE SCALE GENOMIC DNA]</scope>
    <source>
        <strain evidence="2">F0474</strain>
    </source>
</reference>
<proteinExistence type="predicted"/>
<comment type="caution">
    <text evidence="2">The sequence shown here is derived from an EMBL/GenBank/DDBJ whole genome shotgun (WGS) entry which is preliminary data.</text>
</comment>
<sequence>MISVWAASGSAAGCVILEGMASEKSRAGFLTKFVAGFMANWQVIASVVLLGGGVVGLAATYDEYCQVTDLTYAPAEVREDLLRGASATGYRPGILAAQLETESHWQVGAVSDAQAQGIAQFTDAAWAQWGQGGDRRDPHDAVAAQSRYLVGLKERLAKYAANDDELLDLVLAGYNAGPGAVEEYKGIPPYPETQNYVQKIRSLADTKYKQTCTPDRRFKQSQIVRADAPVPSSAAATPNISAQAAGLYRR</sequence>
<evidence type="ECO:0000259" key="1">
    <source>
        <dbReference type="Pfam" id="PF01464"/>
    </source>
</evidence>
<evidence type="ECO:0000313" key="2">
    <source>
        <dbReference type="EMBL" id="EID50123.1"/>
    </source>
</evidence>
<dbReference type="AlphaFoldDB" id="I0UQH0"/>
<dbReference type="PANTHER" id="PTHR37423">
    <property type="entry name" value="SOLUBLE LYTIC MUREIN TRANSGLYCOSYLASE-RELATED"/>
    <property type="match status" value="1"/>
</dbReference>
<name>I0UQH0_9MICC</name>
<dbReference type="PANTHER" id="PTHR37423:SF2">
    <property type="entry name" value="MEMBRANE-BOUND LYTIC MUREIN TRANSGLYCOSYLASE C"/>
    <property type="match status" value="1"/>
</dbReference>
<dbReference type="PATRIC" id="fig|1125724.3.peg.2103"/>
<dbReference type="InterPro" id="IPR008258">
    <property type="entry name" value="Transglycosylase_SLT_dom_1"/>
</dbReference>
<dbReference type="SUPFAM" id="SSF53955">
    <property type="entry name" value="Lysozyme-like"/>
    <property type="match status" value="1"/>
</dbReference>
<accession>I0UQH0</accession>
<dbReference type="EMBL" id="AJJQ01000047">
    <property type="protein sequence ID" value="EID50123.1"/>
    <property type="molecule type" value="Genomic_DNA"/>
</dbReference>
<evidence type="ECO:0000313" key="3">
    <source>
        <dbReference type="Proteomes" id="UP000004863"/>
    </source>
</evidence>
<dbReference type="RefSeq" id="WP_006889089.1">
    <property type="nucleotide sequence ID" value="NZ_AJJQ01000047.1"/>
</dbReference>
<dbReference type="CDD" id="cd00254">
    <property type="entry name" value="LT-like"/>
    <property type="match status" value="1"/>
</dbReference>
<dbReference type="Proteomes" id="UP000004863">
    <property type="component" value="Unassembled WGS sequence"/>
</dbReference>
<organism evidence="2 3">
    <name type="scientific">Rothia aeria F0474</name>
    <dbReference type="NCBI Taxonomy" id="1125724"/>
    <lineage>
        <taxon>Bacteria</taxon>
        <taxon>Bacillati</taxon>
        <taxon>Actinomycetota</taxon>
        <taxon>Actinomycetes</taxon>
        <taxon>Micrococcales</taxon>
        <taxon>Micrococcaceae</taxon>
        <taxon>Rothia</taxon>
    </lineage>
</organism>
<keyword evidence="3" id="KW-1185">Reference proteome</keyword>
<dbReference type="Gene3D" id="1.10.530.10">
    <property type="match status" value="1"/>
</dbReference>
<protein>
    <submittedName>
        <fullName evidence="2">Transglycosylase SLT domain protein</fullName>
    </submittedName>
</protein>
<feature type="domain" description="Transglycosylase SLT" evidence="1">
    <location>
        <begin position="87"/>
        <end position="193"/>
    </location>
</feature>
<gene>
    <name evidence="2" type="ORF">HMPREF1324_2209</name>
</gene>